<evidence type="ECO:0000313" key="2">
    <source>
        <dbReference type="EMBL" id="CAE0531942.1"/>
    </source>
</evidence>
<feature type="region of interest" description="Disordered" evidence="1">
    <location>
        <begin position="1"/>
        <end position="110"/>
    </location>
</feature>
<reference evidence="2" key="1">
    <citation type="submission" date="2021-01" db="EMBL/GenBank/DDBJ databases">
        <authorList>
            <person name="Corre E."/>
            <person name="Pelletier E."/>
            <person name="Niang G."/>
            <person name="Scheremetjew M."/>
            <person name="Finn R."/>
            <person name="Kale V."/>
            <person name="Holt S."/>
            <person name="Cochrane G."/>
            <person name="Meng A."/>
            <person name="Brown T."/>
            <person name="Cohen L."/>
        </authorList>
    </citation>
    <scope>NUCLEOTIDE SEQUENCE</scope>
    <source>
        <strain evidence="2">SPMC142</strain>
    </source>
</reference>
<protein>
    <submittedName>
        <fullName evidence="2">Uncharacterized protein</fullName>
    </submittedName>
</protein>
<evidence type="ECO:0000256" key="1">
    <source>
        <dbReference type="SAM" id="MobiDB-lite"/>
    </source>
</evidence>
<organism evidence="2">
    <name type="scientific">Strombidinopsis acuminata</name>
    <dbReference type="NCBI Taxonomy" id="141414"/>
    <lineage>
        <taxon>Eukaryota</taxon>
        <taxon>Sar</taxon>
        <taxon>Alveolata</taxon>
        <taxon>Ciliophora</taxon>
        <taxon>Intramacronucleata</taxon>
        <taxon>Spirotrichea</taxon>
        <taxon>Choreotrichia</taxon>
        <taxon>Choreotrichida</taxon>
        <taxon>Strombidinopsidae</taxon>
        <taxon>Strombidinopsis</taxon>
    </lineage>
</organism>
<accession>A0A7S3RS11</accession>
<proteinExistence type="predicted"/>
<dbReference type="EMBL" id="HBIQ01018875">
    <property type="protein sequence ID" value="CAE0531942.1"/>
    <property type="molecule type" value="Transcribed_RNA"/>
</dbReference>
<dbReference type="AlphaFoldDB" id="A0A7S3RS11"/>
<gene>
    <name evidence="2" type="ORF">SACU0126_LOCUS6213</name>
</gene>
<name>A0A7S3RS11_9SPIT</name>
<sequence>MDLSQSKRPRPPSEAKQVSATPVAPRGPWPRAHLTGQTCCPPPPHGPWGDAVYRLQHTSTSTKPALPHLTPSMGMPYGRGPSHPGDGRAAPAARLETGWPSWAQPTDNKV</sequence>